<gene>
    <name evidence="1" type="ORF">LF65_02960</name>
</gene>
<dbReference type="Proteomes" id="UP000031866">
    <property type="component" value="Chromosome"/>
</dbReference>
<evidence type="ECO:0008006" key="3">
    <source>
        <dbReference type="Google" id="ProtNLM"/>
    </source>
</evidence>
<reference evidence="2" key="1">
    <citation type="submission" date="2014-12" db="EMBL/GenBank/DDBJ databases">
        <title>Genome sequence of Clostridium beijerinckii strain 59B.</title>
        <authorList>
            <person name="Little G.T."/>
            <person name="Minton N.P."/>
        </authorList>
    </citation>
    <scope>NUCLEOTIDE SEQUENCE [LARGE SCALE GENOMIC DNA]</scope>
    <source>
        <strain evidence="2">59B</strain>
    </source>
</reference>
<dbReference type="KEGG" id="cbei:LF65_02960"/>
<dbReference type="SUPFAM" id="SSF53383">
    <property type="entry name" value="PLP-dependent transferases"/>
    <property type="match status" value="1"/>
</dbReference>
<dbReference type="STRING" id="1520.LF65_02960"/>
<dbReference type="InterPro" id="IPR009651">
    <property type="entry name" value="Met_g_lyase_put"/>
</dbReference>
<dbReference type="OrthoDB" id="9764766at2"/>
<dbReference type="InterPro" id="IPR015421">
    <property type="entry name" value="PyrdxlP-dep_Trfase_major"/>
</dbReference>
<dbReference type="RefSeq" id="WP_041897024.1">
    <property type="nucleotide sequence ID" value="NZ_CP010086.2"/>
</dbReference>
<evidence type="ECO:0000313" key="1">
    <source>
        <dbReference type="EMBL" id="AJG99530.1"/>
    </source>
</evidence>
<dbReference type="InterPro" id="IPR015424">
    <property type="entry name" value="PyrdxlP-dep_Trfase"/>
</dbReference>
<accession>A0A0B5QEW4</accession>
<name>A0A0B5QEW4_CLOBE</name>
<dbReference type="EMBL" id="CP010086">
    <property type="protein sequence ID" value="AJG99530.1"/>
    <property type="molecule type" value="Genomic_DNA"/>
</dbReference>
<protein>
    <recommendedName>
        <fullName evidence="3">Methionine gamma-lyase</fullName>
    </recommendedName>
</protein>
<dbReference type="Gene3D" id="3.40.640.10">
    <property type="entry name" value="Type I PLP-dependent aspartate aminotransferase-like (Major domain)"/>
    <property type="match status" value="1"/>
</dbReference>
<dbReference type="PANTHER" id="PTHR46658:SF1">
    <property type="entry name" value="CYS OR MET METABOLISM PYRIDOXAL-PHOSPHATE-DEPENDENT ENZYME"/>
    <property type="match status" value="1"/>
</dbReference>
<evidence type="ECO:0000313" key="2">
    <source>
        <dbReference type="Proteomes" id="UP000031866"/>
    </source>
</evidence>
<dbReference type="AlphaFoldDB" id="A0A0B5QEW4"/>
<dbReference type="Gene3D" id="3.90.1150.60">
    <property type="entry name" value="Methioning gamme-lyase, C-terminal domain"/>
    <property type="match status" value="1"/>
</dbReference>
<dbReference type="Pfam" id="PF06838">
    <property type="entry name" value="Met_gamma_lyase"/>
    <property type="match status" value="1"/>
</dbReference>
<sequence>MLKKTEEFLIKNYNISERTFEVYRQALSDTEAQFKEYDEIREFNQLKVLKAFQLEKISDSHFTNTTGYGLDDLGRDSLDKVYANIFNTEAGLVRPHFVSGTHAIGCAIAGNVKPGDKILCVSGLPYDTLLGVLGLSEKKNAGSLDQYGIKTDIVDLDNKGKFQFDKIQEALRNDPSIRLIHIQRSTGYASRKSFLVSEIAEVIRHIREIREDVIIFVDNCYGEFIEPVEPTEYGADIMAGSLMKNIGGGIAPGGGYIVGKRQYVDAAANRMTVPGVGGEYGATYGLMRSLYQGLFSAPHVAIEAVKTAIFCARVMEIAGFKVFPSSTDKRTDIIQAIEFGDAKKLINFCSGIQAGSPIDAFAVCEPWAMPGYDSEIVMAAGSFISGSTIELSADGPVREPYIAYIQGGLNFDHGKIGILIGLSKVLEVDK</sequence>
<organism evidence="1 2">
    <name type="scientific">Clostridium beijerinckii</name>
    <name type="common">Clostridium MP</name>
    <dbReference type="NCBI Taxonomy" id="1520"/>
    <lineage>
        <taxon>Bacteria</taxon>
        <taxon>Bacillati</taxon>
        <taxon>Bacillota</taxon>
        <taxon>Clostridia</taxon>
        <taxon>Eubacteriales</taxon>
        <taxon>Clostridiaceae</taxon>
        <taxon>Clostridium</taxon>
    </lineage>
</organism>
<proteinExistence type="predicted"/>
<dbReference type="PANTHER" id="PTHR46658">
    <property type="entry name" value="CYS OR MET METABOLISM PYRIDOXAL-PHOSPHATE-DEPENDENT ENZYME"/>
    <property type="match status" value="1"/>
</dbReference>